<dbReference type="STRING" id="1610489.SAMN06295981_2233"/>
<keyword evidence="3" id="KW-1133">Transmembrane helix</keyword>
<evidence type="ECO:0000256" key="1">
    <source>
        <dbReference type="SAM" id="Coils"/>
    </source>
</evidence>
<sequence length="165" mass="18552">MNTEPTSRSRRTVPVVSRAREAQQPKPPKQPKMRFNTAEFGVLAAVAIIIIGTIWAPANNYFQGRSEINRLNDSIAAKQAEKERLLDEIDRYEDEAWIREEARRRLGLIEEGEIAFRVIDPNMEADASVTTSAEELTADLTWYEILWASIATPPADDPGGVLVEE</sequence>
<protein>
    <submittedName>
        <fullName evidence="4">Septum formation initiator</fullName>
    </submittedName>
</protein>
<keyword evidence="3" id="KW-0812">Transmembrane</keyword>
<dbReference type="Pfam" id="PF04977">
    <property type="entry name" value="DivIC"/>
    <property type="match status" value="1"/>
</dbReference>
<gene>
    <name evidence="4" type="ORF">SAMN06295981_2233</name>
</gene>
<feature type="region of interest" description="Disordered" evidence="2">
    <location>
        <begin position="1"/>
        <end position="32"/>
    </location>
</feature>
<evidence type="ECO:0000256" key="2">
    <source>
        <dbReference type="SAM" id="MobiDB-lite"/>
    </source>
</evidence>
<evidence type="ECO:0000313" key="4">
    <source>
        <dbReference type="EMBL" id="SMG35733.1"/>
    </source>
</evidence>
<name>A0A1X7K470_9CORY</name>
<accession>A0A1X7K470</accession>
<keyword evidence="1" id="KW-0175">Coiled coil</keyword>
<proteinExistence type="predicted"/>
<dbReference type="RefSeq" id="WP_085550318.1">
    <property type="nucleotide sequence ID" value="NZ_FXAR01000008.1"/>
</dbReference>
<evidence type="ECO:0000256" key="3">
    <source>
        <dbReference type="SAM" id="Phobius"/>
    </source>
</evidence>
<feature type="transmembrane region" description="Helical" evidence="3">
    <location>
        <begin position="40"/>
        <end position="58"/>
    </location>
</feature>
<feature type="coiled-coil region" evidence="1">
    <location>
        <begin position="68"/>
        <end position="95"/>
    </location>
</feature>
<dbReference type="AlphaFoldDB" id="A0A1X7K470"/>
<dbReference type="Proteomes" id="UP000193309">
    <property type="component" value="Unassembled WGS sequence"/>
</dbReference>
<keyword evidence="5" id="KW-1185">Reference proteome</keyword>
<organism evidence="4 5">
    <name type="scientific">Corynebacterium pollutisoli</name>
    <dbReference type="NCBI Taxonomy" id="1610489"/>
    <lineage>
        <taxon>Bacteria</taxon>
        <taxon>Bacillati</taxon>
        <taxon>Actinomycetota</taxon>
        <taxon>Actinomycetes</taxon>
        <taxon>Mycobacteriales</taxon>
        <taxon>Corynebacteriaceae</taxon>
        <taxon>Corynebacterium</taxon>
    </lineage>
</organism>
<reference evidence="5" key="1">
    <citation type="submission" date="2017-04" db="EMBL/GenBank/DDBJ databases">
        <authorList>
            <person name="Varghese N."/>
            <person name="Submissions S."/>
        </authorList>
    </citation>
    <scope>NUCLEOTIDE SEQUENCE [LARGE SCALE GENOMIC DNA]</scope>
    <source>
        <strain evidence="5">VDS</strain>
    </source>
</reference>
<dbReference type="OrthoDB" id="5187715at2"/>
<keyword evidence="3" id="KW-0472">Membrane</keyword>
<dbReference type="EMBL" id="FXAR01000008">
    <property type="protein sequence ID" value="SMG35733.1"/>
    <property type="molecule type" value="Genomic_DNA"/>
</dbReference>
<dbReference type="InterPro" id="IPR007060">
    <property type="entry name" value="FtsL/DivIC"/>
</dbReference>
<evidence type="ECO:0000313" key="5">
    <source>
        <dbReference type="Proteomes" id="UP000193309"/>
    </source>
</evidence>